<dbReference type="PANTHER" id="PTHR46034">
    <property type="match status" value="1"/>
</dbReference>
<dbReference type="AlphaFoldDB" id="A0AAD4P0Q1"/>
<evidence type="ECO:0000313" key="3">
    <source>
        <dbReference type="Proteomes" id="UP001190926"/>
    </source>
</evidence>
<proteinExistence type="predicted"/>
<gene>
    <name evidence="2" type="ORF">C2S53_008079</name>
</gene>
<dbReference type="Pfam" id="PF10539">
    <property type="entry name" value="Dev_Cell_Death"/>
    <property type="match status" value="1"/>
</dbReference>
<dbReference type="PANTHER" id="PTHR46034:SF32">
    <property type="entry name" value="DCD DOMAIN-CONTAINING PROTEIN NRP-B"/>
    <property type="match status" value="1"/>
</dbReference>
<dbReference type="SMART" id="SM00767">
    <property type="entry name" value="DCD"/>
    <property type="match status" value="1"/>
</dbReference>
<evidence type="ECO:0000259" key="1">
    <source>
        <dbReference type="PROSITE" id="PS51222"/>
    </source>
</evidence>
<keyword evidence="3" id="KW-1185">Reference proteome</keyword>
<protein>
    <submittedName>
        <fullName evidence="2">DCD and Cell domain protein</fullName>
    </submittedName>
</protein>
<name>A0AAD4P0Q1_PERFH</name>
<dbReference type="Gene3D" id="3.10.590.10">
    <property type="entry name" value="ph1033 like domains"/>
    <property type="match status" value="1"/>
</dbReference>
<feature type="domain" description="DCD" evidence="1">
    <location>
        <begin position="30"/>
        <end position="162"/>
    </location>
</feature>
<dbReference type="InterPro" id="IPR013989">
    <property type="entry name" value="Dev_and_cell_death_domain"/>
</dbReference>
<sequence length="165" mass="18982">MDDNGENINSVERMVEATPMRPPEFLPRTEILGGYIFVCNNDTMQESMRRQIFGLPDRYRDSVRAIRPGLPLFLYNYQTGQLHGVFEATSFGGMDIDPSAWPDNNNPGKSRFPAQIRTRRRKICPPMEDTTFRPLVEHYTGNRFRIEVTVPEVINILDVFNGSIL</sequence>
<dbReference type="GO" id="GO:0034976">
    <property type="term" value="P:response to endoplasmic reticulum stress"/>
    <property type="evidence" value="ECO:0007669"/>
    <property type="project" value="InterPro"/>
</dbReference>
<reference evidence="2 3" key="1">
    <citation type="journal article" date="2021" name="Nat. Commun.">
        <title>Incipient diploidization of the medicinal plant Perilla within 10,000 years.</title>
        <authorList>
            <person name="Zhang Y."/>
            <person name="Shen Q."/>
            <person name="Leng L."/>
            <person name="Zhang D."/>
            <person name="Chen S."/>
            <person name="Shi Y."/>
            <person name="Ning Z."/>
            <person name="Chen S."/>
        </authorList>
    </citation>
    <scope>NUCLEOTIDE SEQUENCE [LARGE SCALE GENOMIC DNA]</scope>
    <source>
        <strain evidence="3">cv. PC099</strain>
    </source>
</reference>
<dbReference type="EMBL" id="SDAM02001235">
    <property type="protein sequence ID" value="KAH6822638.1"/>
    <property type="molecule type" value="Genomic_DNA"/>
</dbReference>
<accession>A0AAD4P0Q1</accession>
<dbReference type="Proteomes" id="UP001190926">
    <property type="component" value="Unassembled WGS sequence"/>
</dbReference>
<dbReference type="InterPro" id="IPR044832">
    <property type="entry name" value="NRP-like"/>
</dbReference>
<organism evidence="2 3">
    <name type="scientific">Perilla frutescens var. hirtella</name>
    <name type="common">Perilla citriodora</name>
    <name type="synonym">Perilla setoyensis</name>
    <dbReference type="NCBI Taxonomy" id="608512"/>
    <lineage>
        <taxon>Eukaryota</taxon>
        <taxon>Viridiplantae</taxon>
        <taxon>Streptophyta</taxon>
        <taxon>Embryophyta</taxon>
        <taxon>Tracheophyta</taxon>
        <taxon>Spermatophyta</taxon>
        <taxon>Magnoliopsida</taxon>
        <taxon>eudicotyledons</taxon>
        <taxon>Gunneridae</taxon>
        <taxon>Pentapetalae</taxon>
        <taxon>asterids</taxon>
        <taxon>lamiids</taxon>
        <taxon>Lamiales</taxon>
        <taxon>Lamiaceae</taxon>
        <taxon>Nepetoideae</taxon>
        <taxon>Elsholtzieae</taxon>
        <taxon>Perilla</taxon>
    </lineage>
</organism>
<comment type="caution">
    <text evidence="2">The sequence shown here is derived from an EMBL/GenBank/DDBJ whole genome shotgun (WGS) entry which is preliminary data.</text>
</comment>
<evidence type="ECO:0000313" key="2">
    <source>
        <dbReference type="EMBL" id="KAH6822638.1"/>
    </source>
</evidence>
<dbReference type="PROSITE" id="PS51222">
    <property type="entry name" value="DCD"/>
    <property type="match status" value="1"/>
</dbReference>